<dbReference type="PANTHER" id="PTHR43162">
    <property type="match status" value="1"/>
</dbReference>
<gene>
    <name evidence="5" type="ORF">UCREL1_5068</name>
</gene>
<evidence type="ECO:0000256" key="3">
    <source>
        <dbReference type="ARBA" id="ARBA00022589"/>
    </source>
</evidence>
<dbReference type="EMBL" id="KB706330">
    <property type="protein sequence ID" value="EMR67905.1"/>
    <property type="molecule type" value="Genomic_DNA"/>
</dbReference>
<reference evidence="6" key="1">
    <citation type="journal article" date="2013" name="Genome Announc.">
        <title>Draft genome sequence of the grapevine dieback fungus Eutypa lata UCR-EL1.</title>
        <authorList>
            <person name="Blanco-Ulate B."/>
            <person name="Rolshausen P.E."/>
            <person name="Cantu D."/>
        </authorList>
    </citation>
    <scope>NUCLEOTIDE SEQUENCE [LARGE SCALE GENOMIC DNA]</scope>
    <source>
        <strain evidence="6">UCR-EL1</strain>
    </source>
</reference>
<comment type="pathway">
    <text evidence="1">Alkaloid biosynthesis; ergot alkaloid biosynthesis.</text>
</comment>
<protein>
    <submittedName>
        <fullName evidence="5">Putative agroclavine dehydrogenase protein</fullName>
    </submittedName>
</protein>
<dbReference type="PANTHER" id="PTHR43162:SF1">
    <property type="entry name" value="PRESTALK A DIFFERENTIATION PROTEIN A"/>
    <property type="match status" value="1"/>
</dbReference>
<dbReference type="UniPathway" id="UPA00327"/>
<dbReference type="AlphaFoldDB" id="M7TME7"/>
<dbReference type="STRING" id="1287681.M7TME7"/>
<keyword evidence="6" id="KW-1185">Reference proteome</keyword>
<sequence length="300" mass="32672">MELSTNYTLEARNCLPNRRHRYSQAPPIPNPNVVAGVRFDWADHSAWEPALKLAGDVRAIYLVMPGSVAVLEPGPTAAAFVDLARTKFGVKRFVLQSSTAIEEDGPAMGKVHTLLKERGDRGEIGWAVLRPSWFQADMHLSVSSRAENFATQENHLKSIRAENKIYSATGPGRIPFVSAHDIAAVAVAALTAPDPPNREYFVAGPEMLSYPDVAAGLSRVLGRRIAHVDLTEAELAQRYHESYGIPEQYANILAGMDTGIRNGAEEHNSLGGGVLEVTGCPPRGFADFVEENMDLWAEAN</sequence>
<evidence type="ECO:0000313" key="6">
    <source>
        <dbReference type="Proteomes" id="UP000012174"/>
    </source>
</evidence>
<evidence type="ECO:0000256" key="1">
    <source>
        <dbReference type="ARBA" id="ARBA00005107"/>
    </source>
</evidence>
<organism evidence="5 6">
    <name type="scientific">Eutypa lata (strain UCR-EL1)</name>
    <name type="common">Grapevine dieback disease fungus</name>
    <name type="synonym">Eutypa armeniacae</name>
    <dbReference type="NCBI Taxonomy" id="1287681"/>
    <lineage>
        <taxon>Eukaryota</taxon>
        <taxon>Fungi</taxon>
        <taxon>Dikarya</taxon>
        <taxon>Ascomycota</taxon>
        <taxon>Pezizomycotina</taxon>
        <taxon>Sordariomycetes</taxon>
        <taxon>Xylariomycetidae</taxon>
        <taxon>Xylariales</taxon>
        <taxon>Diatrypaceae</taxon>
        <taxon>Eutypa</taxon>
    </lineage>
</organism>
<dbReference type="Gene3D" id="3.40.50.720">
    <property type="entry name" value="NAD(P)-binding Rossmann-like Domain"/>
    <property type="match status" value="1"/>
</dbReference>
<dbReference type="GO" id="GO:0035835">
    <property type="term" value="P:indole alkaloid biosynthetic process"/>
    <property type="evidence" value="ECO:0007669"/>
    <property type="project" value="UniProtKB-UniPathway"/>
</dbReference>
<evidence type="ECO:0000256" key="2">
    <source>
        <dbReference type="ARBA" id="ARBA00005372"/>
    </source>
</evidence>
<dbReference type="OMA" id="LMCERFL"/>
<dbReference type="KEGG" id="ela:UCREL1_5068"/>
<dbReference type="NCBIfam" id="TIGR03649">
    <property type="entry name" value="ergot_EASG"/>
    <property type="match status" value="1"/>
</dbReference>
<dbReference type="GO" id="GO:0016491">
    <property type="term" value="F:oxidoreductase activity"/>
    <property type="evidence" value="ECO:0007669"/>
    <property type="project" value="UniProtKB-KW"/>
</dbReference>
<dbReference type="Proteomes" id="UP000012174">
    <property type="component" value="Unassembled WGS sequence"/>
</dbReference>
<dbReference type="InterPro" id="IPR036291">
    <property type="entry name" value="NAD(P)-bd_dom_sf"/>
</dbReference>
<dbReference type="InterPro" id="IPR019901">
    <property type="entry name" value="Ergot_alkaloid_biosynthesis"/>
</dbReference>
<comment type="similarity">
    <text evidence="2">Belongs to the fgaFS/easG family.</text>
</comment>
<dbReference type="eggNOG" id="ENOG502RYYU">
    <property type="taxonomic scope" value="Eukaryota"/>
</dbReference>
<evidence type="ECO:0000256" key="4">
    <source>
        <dbReference type="ARBA" id="ARBA00023002"/>
    </source>
</evidence>
<dbReference type="OrthoDB" id="9997102at2759"/>
<keyword evidence="3" id="KW-0017">Alkaloid metabolism</keyword>
<evidence type="ECO:0000313" key="5">
    <source>
        <dbReference type="EMBL" id="EMR67905.1"/>
    </source>
</evidence>
<dbReference type="InterPro" id="IPR051604">
    <property type="entry name" value="Ergot_Alk_Oxidoreductase"/>
</dbReference>
<dbReference type="SUPFAM" id="SSF51735">
    <property type="entry name" value="NAD(P)-binding Rossmann-fold domains"/>
    <property type="match status" value="1"/>
</dbReference>
<accession>M7TME7</accession>
<name>M7TME7_EUTLA</name>
<proteinExistence type="inferred from homology"/>
<keyword evidence="4" id="KW-0560">Oxidoreductase</keyword>
<dbReference type="HOGENOM" id="CLU_007383_10_6_1"/>